<keyword evidence="2" id="KW-1185">Reference proteome</keyword>
<dbReference type="EMBL" id="CM047947">
    <property type="protein sequence ID" value="KAI9897066.1"/>
    <property type="molecule type" value="Genomic_DNA"/>
</dbReference>
<comment type="caution">
    <text evidence="1">The sequence shown here is derived from an EMBL/GenBank/DDBJ whole genome shotgun (WGS) entry which is preliminary data.</text>
</comment>
<accession>A0ACC0USK3</accession>
<reference evidence="1" key="1">
    <citation type="submission" date="2022-10" db="EMBL/GenBank/DDBJ databases">
        <title>Complete Genome of Trichothecium roseum strain YXFP-22015, a Plant Pathogen Isolated from Citrus.</title>
        <authorList>
            <person name="Wang Y."/>
            <person name="Zhu L."/>
        </authorList>
    </citation>
    <scope>NUCLEOTIDE SEQUENCE</scope>
    <source>
        <strain evidence="1">YXFP-22015</strain>
    </source>
</reference>
<organism evidence="1 2">
    <name type="scientific">Trichothecium roseum</name>
    <dbReference type="NCBI Taxonomy" id="47278"/>
    <lineage>
        <taxon>Eukaryota</taxon>
        <taxon>Fungi</taxon>
        <taxon>Dikarya</taxon>
        <taxon>Ascomycota</taxon>
        <taxon>Pezizomycotina</taxon>
        <taxon>Sordariomycetes</taxon>
        <taxon>Hypocreomycetidae</taxon>
        <taxon>Hypocreales</taxon>
        <taxon>Hypocreales incertae sedis</taxon>
        <taxon>Trichothecium</taxon>
    </lineage>
</organism>
<dbReference type="Proteomes" id="UP001163324">
    <property type="component" value="Chromosome 8"/>
</dbReference>
<gene>
    <name evidence="1" type="ORF">N3K66_008088</name>
</gene>
<proteinExistence type="predicted"/>
<evidence type="ECO:0000313" key="1">
    <source>
        <dbReference type="EMBL" id="KAI9897066.1"/>
    </source>
</evidence>
<evidence type="ECO:0000313" key="2">
    <source>
        <dbReference type="Proteomes" id="UP001163324"/>
    </source>
</evidence>
<sequence length="510" mass="54351">MDQSSPSEGLAGAEATGRQEGRSTSNVSNLSNVSTSSVSSTAQAAPGQAPPRSPSVSSISRSSHRQSFVEGLRNIPPSPRQRHASFTQSAIQDLLIHPSGGKHANPQFAGREWREITLGELVSRNDVKWANMDSSVEEATMLLLKSQPNVVLLRENAESRTPVSTFDFKDLNAYLLVVVGLAHPEEDQVEASNAVVGKAQKGKSIMLREVQPLFRKESLMTLRSSSSLSQAIEIMGSGIHRIVVNNEEDEVIGIVSQLRLLEFFWDEGINFPSIDQLYPLVLHDLNIGTKQTISVNSDAPLSDALVLMNDEGLTSVPVVDNGLNVVGNISTKDVRHLTSASSAPLLKGSCMHFISVILNERGVEEGRDTFPVFYVNPNSTLAHTVAKLVATRSHRMWVVESASASPSAPATPLAGPHSFPGAPATTTGGAPPSPAAAPAVSASAMAGARLSGRLNGVISLTDILNTFAKSTGLHPLDPGEQRARRRKSSSSSIRASIDSSSRGPSMDIRR</sequence>
<name>A0ACC0USK3_9HYPO</name>
<protein>
    <submittedName>
        <fullName evidence="1">Uncharacterized protein</fullName>
    </submittedName>
</protein>